<evidence type="ECO:0000313" key="3">
    <source>
        <dbReference type="Proteomes" id="UP000014420"/>
    </source>
</evidence>
<proteinExistence type="predicted"/>
<name>R9VWC3_9CAUD</name>
<dbReference type="KEGG" id="vg:15957253"/>
<keyword evidence="3" id="KW-1185">Reference proteome</keyword>
<accession>R9VWC3</accession>
<dbReference type="RefSeq" id="YP_008130320.1">
    <property type="nucleotide sequence ID" value="NC_021563.1"/>
</dbReference>
<sequence>MAIDTRTNAEKSAAGKALNDRQRHYDRLHHMSMLLWLERVPCLYTDGEIVPEHYRLTLLRIHKESLRRINEHGSSTNAVSLYDANHLAALDEFEKTGELRGVHDTND</sequence>
<evidence type="ECO:0000256" key="1">
    <source>
        <dbReference type="SAM" id="MobiDB-lite"/>
    </source>
</evidence>
<dbReference type="Proteomes" id="UP000014420">
    <property type="component" value="Segment"/>
</dbReference>
<reference evidence="2 3" key="1">
    <citation type="journal article" date="2014" name="Virol. J.">
        <title>The genome and proteome of Serratia bacteriophage ? which forms unstable lysogens.</title>
        <authorList>
            <person name="Denyes J.M."/>
            <person name="Krell P.J."/>
            <person name="Manderville R.A."/>
            <person name="Ackermann H.W."/>
            <person name="She Y.M."/>
            <person name="Kropinski A.M."/>
        </authorList>
    </citation>
    <scope>NUCLEOTIDE SEQUENCE [LARGE SCALE GENOMIC DNA]</scope>
</reference>
<dbReference type="GeneID" id="15957253"/>
<evidence type="ECO:0000313" key="2">
    <source>
        <dbReference type="EMBL" id="AGN89473.1"/>
    </source>
</evidence>
<gene>
    <name evidence="2" type="ORF">Eta_0027</name>
</gene>
<dbReference type="EMBL" id="KC460990">
    <property type="protein sequence ID" value="AGN89473.1"/>
    <property type="molecule type" value="Genomic_DNA"/>
</dbReference>
<protein>
    <submittedName>
        <fullName evidence="2">Uncharacterized protein</fullName>
    </submittedName>
</protein>
<feature type="region of interest" description="Disordered" evidence="1">
    <location>
        <begin position="1"/>
        <end position="21"/>
    </location>
</feature>
<organism evidence="2 3">
    <name type="scientific">Serratia phage Eta</name>
    <dbReference type="NCBI Taxonomy" id="1282995"/>
    <lineage>
        <taxon>Viruses</taxon>
        <taxon>Duplodnaviria</taxon>
        <taxon>Heunggongvirae</taxon>
        <taxon>Uroviricota</taxon>
        <taxon>Caudoviricetes</taxon>
        <taxon>Sarkviridae</taxon>
        <taxon>Seretavirus</taxon>
        <taxon>Seretavirus eta</taxon>
    </lineage>
</organism>